<dbReference type="STRING" id="546275.FUSPEROL_01823"/>
<keyword evidence="1" id="KW-0969">Cilium</keyword>
<dbReference type="AlphaFoldDB" id="D4CWL4"/>
<sequence>MGKKYLDSAKKYLTQKEYGRMVDILINNKIEITDDLIEDCLINFDINSQRKMEKIIYKLKLFDIEKVQNIALKYAKNSLKYEINNNLKELIYKILASIKDNIEVEQIFVDYYTYYSENKEDPVLEIISSYWED</sequence>
<protein>
    <submittedName>
        <fullName evidence="1">Putative flagellar protein FliS</fullName>
    </submittedName>
</protein>
<evidence type="ECO:0000313" key="2">
    <source>
        <dbReference type="Proteomes" id="UP000003748"/>
    </source>
</evidence>
<keyword evidence="1" id="KW-0282">Flagellum</keyword>
<dbReference type="HOGENOM" id="CLU_1903661_0_0_0"/>
<dbReference type="EMBL" id="ACJY01000092">
    <property type="protein sequence ID" value="EFE86265.1"/>
    <property type="molecule type" value="Genomic_DNA"/>
</dbReference>
<evidence type="ECO:0000313" key="1">
    <source>
        <dbReference type="EMBL" id="EFE86265.1"/>
    </source>
</evidence>
<reference evidence="1 2" key="1">
    <citation type="submission" date="2010-02" db="EMBL/GenBank/DDBJ databases">
        <authorList>
            <person name="Weinstock G."/>
            <person name="Sodergren E."/>
            <person name="Clifton S."/>
            <person name="Fulton L."/>
            <person name="Fulton B."/>
            <person name="Courtney L."/>
            <person name="Fronick C."/>
            <person name="Harrison M."/>
            <person name="Strong C."/>
            <person name="Farmer C."/>
            <person name="Delahaunty K."/>
            <person name="Markovic C."/>
            <person name="Hall O."/>
            <person name="Minx P."/>
            <person name="Tomlinson C."/>
            <person name="Mitreva M."/>
            <person name="Nelson J."/>
            <person name="Hou S."/>
            <person name="Wollam A."/>
            <person name="Pepin K.H."/>
            <person name="Johnson M."/>
            <person name="Bhonagiri V."/>
            <person name="Zhang X."/>
            <person name="Suruliraj S."/>
            <person name="Warren W."/>
            <person name="Chinwalla A."/>
            <person name="Mardis E.R."/>
            <person name="Wilson R.K."/>
        </authorList>
    </citation>
    <scope>NUCLEOTIDE SEQUENCE [LARGE SCALE GENOMIC DNA]</scope>
    <source>
        <strain evidence="1 2">ATCC 33693</strain>
    </source>
</reference>
<accession>D4CWL4</accession>
<gene>
    <name evidence="1" type="ORF">FUSPEROL_01823</name>
</gene>
<keyword evidence="1" id="KW-0966">Cell projection</keyword>
<dbReference type="Proteomes" id="UP000003748">
    <property type="component" value="Unassembled WGS sequence"/>
</dbReference>
<comment type="caution">
    <text evidence="1">The sequence shown here is derived from an EMBL/GenBank/DDBJ whole genome shotgun (WGS) entry which is preliminary data.</text>
</comment>
<organism evidence="1 2">
    <name type="scientific">Fusobacterium periodonticum ATCC 33693</name>
    <dbReference type="NCBI Taxonomy" id="546275"/>
    <lineage>
        <taxon>Bacteria</taxon>
        <taxon>Fusobacteriati</taxon>
        <taxon>Fusobacteriota</taxon>
        <taxon>Fusobacteriia</taxon>
        <taxon>Fusobacteriales</taxon>
        <taxon>Fusobacteriaceae</taxon>
        <taxon>Fusobacterium</taxon>
    </lineage>
</organism>
<dbReference type="eggNOG" id="ENOG5030WRN">
    <property type="taxonomic scope" value="Bacteria"/>
</dbReference>
<name>D4CWL4_9FUSO</name>
<proteinExistence type="predicted"/>